<dbReference type="InterPro" id="IPR029034">
    <property type="entry name" value="Cystine-knot_cytokine"/>
</dbReference>
<keyword evidence="2" id="KW-1015">Disulfide bond</keyword>
<feature type="signal peptide" evidence="5">
    <location>
        <begin position="1"/>
        <end position="18"/>
    </location>
</feature>
<organism evidence="7 8">
    <name type="scientific">Frankliniella occidentalis</name>
    <name type="common">Western flower thrips</name>
    <name type="synonym">Euthrips occidentalis</name>
    <dbReference type="NCBI Taxonomy" id="133901"/>
    <lineage>
        <taxon>Eukaryota</taxon>
        <taxon>Metazoa</taxon>
        <taxon>Ecdysozoa</taxon>
        <taxon>Arthropoda</taxon>
        <taxon>Hexapoda</taxon>
        <taxon>Insecta</taxon>
        <taxon>Pterygota</taxon>
        <taxon>Neoptera</taxon>
        <taxon>Paraneoptera</taxon>
        <taxon>Thysanoptera</taxon>
        <taxon>Terebrantia</taxon>
        <taxon>Thripoidea</taxon>
        <taxon>Thripidae</taxon>
        <taxon>Frankliniella</taxon>
    </lineage>
</organism>
<dbReference type="AlphaFoldDB" id="A0A6J1T7Y5"/>
<keyword evidence="1 5" id="KW-0732">Signal</keyword>
<reference evidence="8" key="1">
    <citation type="submission" date="2025-08" db="UniProtKB">
        <authorList>
            <consortium name="RefSeq"/>
        </authorList>
    </citation>
    <scope>IDENTIFICATION</scope>
    <source>
        <tissue evidence="8">Whole organism</tissue>
    </source>
</reference>
<keyword evidence="3" id="KW-0325">Glycoprotein</keyword>
<keyword evidence="7" id="KW-1185">Reference proteome</keyword>
<dbReference type="InterPro" id="IPR052444">
    <property type="entry name" value="Spz/Toll_ligand-like"/>
</dbReference>
<feature type="compositionally biased region" description="Low complexity" evidence="4">
    <location>
        <begin position="302"/>
        <end position="320"/>
    </location>
</feature>
<feature type="compositionally biased region" description="Low complexity" evidence="4">
    <location>
        <begin position="387"/>
        <end position="399"/>
    </location>
</feature>
<feature type="region of interest" description="Disordered" evidence="4">
    <location>
        <begin position="12"/>
        <end position="248"/>
    </location>
</feature>
<feature type="compositionally biased region" description="Basic and acidic residues" evidence="4">
    <location>
        <begin position="71"/>
        <end position="88"/>
    </location>
</feature>
<evidence type="ECO:0000313" key="7">
    <source>
        <dbReference type="Proteomes" id="UP000504606"/>
    </source>
</evidence>
<evidence type="ECO:0000256" key="1">
    <source>
        <dbReference type="ARBA" id="ARBA00022729"/>
    </source>
</evidence>
<dbReference type="SUPFAM" id="SSF57501">
    <property type="entry name" value="Cystine-knot cytokines"/>
    <property type="match status" value="1"/>
</dbReference>
<dbReference type="GO" id="GO:0005121">
    <property type="term" value="F:Toll binding"/>
    <property type="evidence" value="ECO:0007669"/>
    <property type="project" value="TreeGrafter"/>
</dbReference>
<feature type="compositionally biased region" description="Pro residues" evidence="4">
    <location>
        <begin position="230"/>
        <end position="242"/>
    </location>
</feature>
<protein>
    <submittedName>
        <fullName evidence="8">Skin secretory protein xP2-like</fullName>
    </submittedName>
</protein>
<dbReference type="RefSeq" id="XP_026288997.2">
    <property type="nucleotide sequence ID" value="XM_026433212.2"/>
</dbReference>
<proteinExistence type="predicted"/>
<feature type="region of interest" description="Disordered" evidence="4">
    <location>
        <begin position="348"/>
        <end position="399"/>
    </location>
</feature>
<name>A0A6J1T7Y5_FRAOC</name>
<sequence>MFPLLVAVLLAAPRSSRSQDPSALLRHRPGPTASWPAQQAEWDPGPGGRQEDDAVDRAWTATPVDSAAESGGREAGRQLDETADRDPGTETSEDDDVGEKGEGQAVQDDDDDDDGQQPGEQRALDIPLTAGDSEATASEMLPVPAPLSMGGRGPPMTLSLEDMDYLTILRPPQPPRRAGGAKHNKRKSNNNSNKNTKAGVKHATKTKPGGGKGRPKAPPQQPPAASTSYGPPPPPPAAPPPDSYAGFLGYDAPPPYGYGFGPYPRYPDPVMTLEYQQATSYPEEERFRPLPPLKGPAPMAPAPMTSPAAPAPPVAGTSPSLLSTSPLAPTGAPTTYPYMAYHHRDYTSASSGTGAGAPQDQKAAGAVQVSQSVSAGEHHSTYGGWPSSAPGAPSSSSAATSSSASAAAAALGTGLAPADAAAARKATLKDILAQDCPGAEELGYCDSPPRYPMQQVSEAIERCSELLDHMYAPPPEDREAEGDTEGEGACQSVRRSLRPGYVRDVSSGRWLVALQARGRVVQKVSVERCSAPGRACARLADSKCARNLGFRNGARATACDQRTALVPVLTWDPEAPAACPRLKMARFPVACVCRMLQ</sequence>
<dbReference type="Gene3D" id="2.10.90.10">
    <property type="entry name" value="Cystine-knot cytokines"/>
    <property type="match status" value="1"/>
</dbReference>
<feature type="region of interest" description="Disordered" evidence="4">
    <location>
        <begin position="470"/>
        <end position="491"/>
    </location>
</feature>
<evidence type="ECO:0000256" key="5">
    <source>
        <dbReference type="SAM" id="SignalP"/>
    </source>
</evidence>
<dbReference type="GO" id="GO:0008083">
    <property type="term" value="F:growth factor activity"/>
    <property type="evidence" value="ECO:0007669"/>
    <property type="project" value="TreeGrafter"/>
</dbReference>
<dbReference type="GO" id="GO:0045087">
    <property type="term" value="P:innate immune response"/>
    <property type="evidence" value="ECO:0007669"/>
    <property type="project" value="TreeGrafter"/>
</dbReference>
<dbReference type="GO" id="GO:0021556">
    <property type="term" value="P:central nervous system formation"/>
    <property type="evidence" value="ECO:0007669"/>
    <property type="project" value="TreeGrafter"/>
</dbReference>
<dbReference type="GO" id="GO:0005615">
    <property type="term" value="C:extracellular space"/>
    <property type="evidence" value="ECO:0007669"/>
    <property type="project" value="UniProtKB-ARBA"/>
</dbReference>
<feature type="domain" description="Spaetzle" evidence="6">
    <location>
        <begin position="489"/>
        <end position="595"/>
    </location>
</feature>
<evidence type="ECO:0000256" key="3">
    <source>
        <dbReference type="ARBA" id="ARBA00023180"/>
    </source>
</evidence>
<feature type="compositionally biased region" description="Basic residues" evidence="4">
    <location>
        <begin position="179"/>
        <end position="188"/>
    </location>
</feature>
<dbReference type="Proteomes" id="UP000504606">
    <property type="component" value="Unplaced"/>
</dbReference>
<evidence type="ECO:0000313" key="8">
    <source>
        <dbReference type="RefSeq" id="XP_026288997.2"/>
    </source>
</evidence>
<dbReference type="PANTHER" id="PTHR23199:SF12">
    <property type="entry name" value="NEUROTROPHIN 1-RELATED"/>
    <property type="match status" value="1"/>
</dbReference>
<evidence type="ECO:0000259" key="6">
    <source>
        <dbReference type="Pfam" id="PF16077"/>
    </source>
</evidence>
<dbReference type="PANTHER" id="PTHR23199">
    <property type="entry name" value="NEUROTROPHIN 1-RELATED"/>
    <property type="match status" value="1"/>
</dbReference>
<feature type="chain" id="PRO_5038558278" evidence="5">
    <location>
        <begin position="19"/>
        <end position="597"/>
    </location>
</feature>
<dbReference type="Pfam" id="PF16077">
    <property type="entry name" value="Spaetzle"/>
    <property type="match status" value="1"/>
</dbReference>
<accession>A0A6J1T7Y5</accession>
<dbReference type="InterPro" id="IPR032104">
    <property type="entry name" value="Spaetzle"/>
</dbReference>
<dbReference type="GeneID" id="113213984"/>
<evidence type="ECO:0000256" key="2">
    <source>
        <dbReference type="ARBA" id="ARBA00023157"/>
    </source>
</evidence>
<feature type="region of interest" description="Disordered" evidence="4">
    <location>
        <begin position="294"/>
        <end position="320"/>
    </location>
</feature>
<gene>
    <name evidence="8" type="primary">LOC113213984</name>
</gene>
<dbReference type="KEGG" id="foc:113213984"/>
<dbReference type="OrthoDB" id="8196662at2759"/>
<evidence type="ECO:0000256" key="4">
    <source>
        <dbReference type="SAM" id="MobiDB-lite"/>
    </source>
</evidence>